<evidence type="ECO:0000256" key="5">
    <source>
        <dbReference type="ARBA" id="ARBA00023159"/>
    </source>
</evidence>
<keyword evidence="6" id="KW-0804">Transcription</keyword>
<keyword evidence="5" id="KW-0010">Activator</keyword>
<proteinExistence type="predicted"/>
<dbReference type="RefSeq" id="WP_238383138.1">
    <property type="nucleotide sequence ID" value="NZ_LWSK01000058.1"/>
</dbReference>
<dbReference type="PROSITE" id="PS00041">
    <property type="entry name" value="HTH_ARAC_FAMILY_1"/>
    <property type="match status" value="1"/>
</dbReference>
<protein>
    <submittedName>
        <fullName evidence="9">HTH-type transcriptional activator RhaS</fullName>
    </submittedName>
</protein>
<keyword evidence="3" id="KW-0805">Transcription regulation</keyword>
<keyword evidence="2" id="KW-0677">Repeat</keyword>
<dbReference type="SUPFAM" id="SSF51215">
    <property type="entry name" value="Regulatory protein AraC"/>
    <property type="match status" value="1"/>
</dbReference>
<evidence type="ECO:0000256" key="3">
    <source>
        <dbReference type="ARBA" id="ARBA00023015"/>
    </source>
</evidence>
<dbReference type="InterPro" id="IPR018062">
    <property type="entry name" value="HTH_AraC-typ_CS"/>
</dbReference>
<dbReference type="EMBL" id="VRLW01000001">
    <property type="protein sequence ID" value="KAA1261310.1"/>
    <property type="molecule type" value="Genomic_DNA"/>
</dbReference>
<name>A0A5B1CNY4_9BACT</name>
<sequence>MIAREDPQSPLEMHTHEFSEIVIITGGSGVHVADGDQWVLSAGDVFVIGGDRPHHYVDTDHLRLINVLFDSDSLEMPLQDLATLPGYNTLFHLEPAARQRHQFESRLRISSADMHEVCRLVDCLENELKMRERGFRFIAMATFMQLVGHLSRCYGRTKNLDSQSLLQIAEVIGYIEKNYSKPISLDELVDISGLSRRSFSRVFESSMGCTPISHLIELRISRACELLKNTERSITEIAFDVGFNDSNYFARQFRKILNVSPSTYRQSAINPGGSIASVD</sequence>
<organism evidence="9 10">
    <name type="scientific">Rubripirellula obstinata</name>
    <dbReference type="NCBI Taxonomy" id="406547"/>
    <lineage>
        <taxon>Bacteria</taxon>
        <taxon>Pseudomonadati</taxon>
        <taxon>Planctomycetota</taxon>
        <taxon>Planctomycetia</taxon>
        <taxon>Pirellulales</taxon>
        <taxon>Pirellulaceae</taxon>
        <taxon>Rubripirellula</taxon>
    </lineage>
</organism>
<dbReference type="InterPro" id="IPR014710">
    <property type="entry name" value="RmlC-like_jellyroll"/>
</dbReference>
<dbReference type="InterPro" id="IPR020449">
    <property type="entry name" value="Tscrpt_reg_AraC-type_HTH"/>
</dbReference>
<dbReference type="InterPro" id="IPR047220">
    <property type="entry name" value="RhaR_RhaS-like_N"/>
</dbReference>
<comment type="caution">
    <text evidence="9">The sequence shown here is derived from an EMBL/GenBank/DDBJ whole genome shotgun (WGS) entry which is preliminary data.</text>
</comment>
<dbReference type="Proteomes" id="UP000322699">
    <property type="component" value="Unassembled WGS sequence"/>
</dbReference>
<evidence type="ECO:0000256" key="4">
    <source>
        <dbReference type="ARBA" id="ARBA00023125"/>
    </source>
</evidence>
<dbReference type="SMART" id="SM00342">
    <property type="entry name" value="HTH_ARAC"/>
    <property type="match status" value="1"/>
</dbReference>
<evidence type="ECO:0000256" key="2">
    <source>
        <dbReference type="ARBA" id="ARBA00022737"/>
    </source>
</evidence>
<dbReference type="Gene3D" id="2.60.120.10">
    <property type="entry name" value="Jelly Rolls"/>
    <property type="match status" value="1"/>
</dbReference>
<dbReference type="PANTHER" id="PTHR46796">
    <property type="entry name" value="HTH-TYPE TRANSCRIPTIONAL ACTIVATOR RHAS-RELATED"/>
    <property type="match status" value="1"/>
</dbReference>
<dbReference type="InterPro" id="IPR018060">
    <property type="entry name" value="HTH_AraC"/>
</dbReference>
<evidence type="ECO:0000256" key="6">
    <source>
        <dbReference type="ARBA" id="ARBA00023163"/>
    </source>
</evidence>
<dbReference type="PANTHER" id="PTHR46796:SF13">
    <property type="entry name" value="HTH-TYPE TRANSCRIPTIONAL ACTIVATOR RHAS"/>
    <property type="match status" value="1"/>
</dbReference>
<dbReference type="CDD" id="cd06977">
    <property type="entry name" value="cupin_RhaR_RhaS-like_N"/>
    <property type="match status" value="1"/>
</dbReference>
<dbReference type="InterPro" id="IPR050204">
    <property type="entry name" value="AraC_XylS_family_regulators"/>
</dbReference>
<keyword evidence="10" id="KW-1185">Reference proteome</keyword>
<dbReference type="InterPro" id="IPR037923">
    <property type="entry name" value="HTH-like"/>
</dbReference>
<keyword evidence="1" id="KW-0963">Cytoplasm</keyword>
<evidence type="ECO:0000256" key="1">
    <source>
        <dbReference type="ARBA" id="ARBA00022490"/>
    </source>
</evidence>
<evidence type="ECO:0000256" key="7">
    <source>
        <dbReference type="ARBA" id="ARBA00023308"/>
    </source>
</evidence>
<evidence type="ECO:0000313" key="10">
    <source>
        <dbReference type="Proteomes" id="UP000322699"/>
    </source>
</evidence>
<dbReference type="AlphaFoldDB" id="A0A5B1CNY4"/>
<keyword evidence="4" id="KW-0238">DNA-binding</keyword>
<dbReference type="SUPFAM" id="SSF46689">
    <property type="entry name" value="Homeodomain-like"/>
    <property type="match status" value="2"/>
</dbReference>
<dbReference type="PROSITE" id="PS01124">
    <property type="entry name" value="HTH_ARAC_FAMILY_2"/>
    <property type="match status" value="1"/>
</dbReference>
<evidence type="ECO:0000313" key="9">
    <source>
        <dbReference type="EMBL" id="KAA1261310.1"/>
    </source>
</evidence>
<dbReference type="InterPro" id="IPR003313">
    <property type="entry name" value="AraC-bd"/>
</dbReference>
<dbReference type="GO" id="GO:0003700">
    <property type="term" value="F:DNA-binding transcription factor activity"/>
    <property type="evidence" value="ECO:0007669"/>
    <property type="project" value="InterPro"/>
</dbReference>
<reference evidence="9 10" key="1">
    <citation type="submission" date="2019-08" db="EMBL/GenBank/DDBJ databases">
        <title>Deep-cultivation of Planctomycetes and their phenomic and genomic characterization uncovers novel biology.</title>
        <authorList>
            <person name="Wiegand S."/>
            <person name="Jogler M."/>
            <person name="Boedeker C."/>
            <person name="Pinto D."/>
            <person name="Vollmers J."/>
            <person name="Rivas-Marin E."/>
            <person name="Kohn T."/>
            <person name="Peeters S.H."/>
            <person name="Heuer A."/>
            <person name="Rast P."/>
            <person name="Oberbeckmann S."/>
            <person name="Bunk B."/>
            <person name="Jeske O."/>
            <person name="Meyerdierks A."/>
            <person name="Storesund J.E."/>
            <person name="Kallscheuer N."/>
            <person name="Luecker S."/>
            <person name="Lage O.M."/>
            <person name="Pohl T."/>
            <person name="Merkel B.J."/>
            <person name="Hornburger P."/>
            <person name="Mueller R.-W."/>
            <person name="Bruemmer F."/>
            <person name="Labrenz M."/>
            <person name="Spormann A.M."/>
            <person name="Op Den Camp H."/>
            <person name="Overmann J."/>
            <person name="Amann R."/>
            <person name="Jetten M.S.M."/>
            <person name="Mascher T."/>
            <person name="Medema M.H."/>
            <person name="Devos D.P."/>
            <person name="Kaster A.-K."/>
            <person name="Ovreas L."/>
            <person name="Rohde M."/>
            <person name="Galperin M.Y."/>
            <person name="Jogler C."/>
        </authorList>
    </citation>
    <scope>NUCLEOTIDE SEQUENCE [LARGE SCALE GENOMIC DNA]</scope>
    <source>
        <strain evidence="9 10">LF1</strain>
    </source>
</reference>
<dbReference type="InterPro" id="IPR009057">
    <property type="entry name" value="Homeodomain-like_sf"/>
</dbReference>
<dbReference type="Gene3D" id="1.10.10.60">
    <property type="entry name" value="Homeodomain-like"/>
    <property type="match status" value="2"/>
</dbReference>
<accession>A0A5B1CNY4</accession>
<evidence type="ECO:0000259" key="8">
    <source>
        <dbReference type="PROSITE" id="PS01124"/>
    </source>
</evidence>
<keyword evidence="7" id="KW-0684">Rhamnose metabolism</keyword>
<dbReference type="Pfam" id="PF12833">
    <property type="entry name" value="HTH_18"/>
    <property type="match status" value="1"/>
</dbReference>
<dbReference type="GO" id="GO:0043565">
    <property type="term" value="F:sequence-specific DNA binding"/>
    <property type="evidence" value="ECO:0007669"/>
    <property type="project" value="InterPro"/>
</dbReference>
<gene>
    <name evidence="9" type="primary">rhaS_2</name>
    <name evidence="9" type="ORF">LF1_38570</name>
</gene>
<dbReference type="PRINTS" id="PR00032">
    <property type="entry name" value="HTHARAC"/>
</dbReference>
<feature type="domain" description="HTH araC/xylS-type" evidence="8">
    <location>
        <begin position="169"/>
        <end position="267"/>
    </location>
</feature>
<dbReference type="Pfam" id="PF02311">
    <property type="entry name" value="AraC_binding"/>
    <property type="match status" value="1"/>
</dbReference>